<name>A0ABT4LGW4_9PROT</name>
<comment type="caution">
    <text evidence="1">The sequence shown here is derived from an EMBL/GenBank/DDBJ whole genome shotgun (WGS) entry which is preliminary data.</text>
</comment>
<organism evidence="1 2">
    <name type="scientific">Kiloniella laminariae</name>
    <dbReference type="NCBI Taxonomy" id="454162"/>
    <lineage>
        <taxon>Bacteria</taxon>
        <taxon>Pseudomonadati</taxon>
        <taxon>Pseudomonadota</taxon>
        <taxon>Alphaproteobacteria</taxon>
        <taxon>Rhodospirillales</taxon>
        <taxon>Kiloniellaceae</taxon>
        <taxon>Kiloniella</taxon>
    </lineage>
</organism>
<reference evidence="1" key="1">
    <citation type="submission" date="2022-12" db="EMBL/GenBank/DDBJ databases">
        <title>Bacterial isolates from different developmental stages of Nematostella vectensis.</title>
        <authorList>
            <person name="Fraune S."/>
        </authorList>
    </citation>
    <scope>NUCLEOTIDE SEQUENCE</scope>
    <source>
        <strain evidence="1">G21630-S1</strain>
    </source>
</reference>
<dbReference type="RefSeq" id="WP_269422541.1">
    <property type="nucleotide sequence ID" value="NZ_JAPWGY010000002.1"/>
</dbReference>
<sequence>MQQNQYEVVEYYPVSNEDLLVGACNKLLLRWWLSFAPEMPRKTDFDILDHISIAPDIFLIKCLDENSFQFRVHGENANSIFRDEVGRIITTDGPSTTTKEIEELRLAHYYQGIMRNPVCIKNLGNLHCQNRKYTRFESLDCPLLDENKAVTHIIGTISPLF</sequence>
<proteinExistence type="predicted"/>
<evidence type="ECO:0000313" key="1">
    <source>
        <dbReference type="EMBL" id="MCZ4280333.1"/>
    </source>
</evidence>
<dbReference type="EMBL" id="JAPWGY010000002">
    <property type="protein sequence ID" value="MCZ4280333.1"/>
    <property type="molecule type" value="Genomic_DNA"/>
</dbReference>
<evidence type="ECO:0000313" key="2">
    <source>
        <dbReference type="Proteomes" id="UP001069802"/>
    </source>
</evidence>
<keyword evidence="2" id="KW-1185">Reference proteome</keyword>
<protein>
    <recommendedName>
        <fullName evidence="3">PAS domain-containing protein</fullName>
    </recommendedName>
</protein>
<accession>A0ABT4LGW4</accession>
<dbReference type="Proteomes" id="UP001069802">
    <property type="component" value="Unassembled WGS sequence"/>
</dbReference>
<gene>
    <name evidence="1" type="ORF">O4H49_06070</name>
</gene>
<evidence type="ECO:0008006" key="3">
    <source>
        <dbReference type="Google" id="ProtNLM"/>
    </source>
</evidence>